<keyword evidence="3 6" id="KW-1133">Transmembrane helix</keyword>
<dbReference type="InterPro" id="IPR049326">
    <property type="entry name" value="Rhodopsin_dom_fungi"/>
</dbReference>
<comment type="subcellular location">
    <subcellularLocation>
        <location evidence="1">Membrane</location>
        <topology evidence="1">Multi-pass membrane protein</topology>
    </subcellularLocation>
</comment>
<feature type="transmembrane region" description="Helical" evidence="6">
    <location>
        <begin position="124"/>
        <end position="148"/>
    </location>
</feature>
<reference evidence="8" key="1">
    <citation type="submission" date="2022-10" db="EMBL/GenBank/DDBJ databases">
        <title>Determination and structural analysis of whole genome sequence of Sarocladium strictum F4-1.</title>
        <authorList>
            <person name="Hu L."/>
            <person name="Jiang Y."/>
        </authorList>
    </citation>
    <scope>NUCLEOTIDE SEQUENCE</scope>
    <source>
        <strain evidence="8">F4-1</strain>
    </source>
</reference>
<evidence type="ECO:0000256" key="1">
    <source>
        <dbReference type="ARBA" id="ARBA00004141"/>
    </source>
</evidence>
<dbReference type="Pfam" id="PF20684">
    <property type="entry name" value="Fung_rhodopsin"/>
    <property type="match status" value="1"/>
</dbReference>
<proteinExistence type="inferred from homology"/>
<dbReference type="EMBL" id="JAPDFR010000005">
    <property type="protein sequence ID" value="KAK0386610.1"/>
    <property type="molecule type" value="Genomic_DNA"/>
</dbReference>
<dbReference type="PANTHER" id="PTHR33048:SF160">
    <property type="entry name" value="SAT4 FAMILY MEMBRANE PROTEIN"/>
    <property type="match status" value="1"/>
</dbReference>
<dbReference type="PANTHER" id="PTHR33048">
    <property type="entry name" value="PTH11-LIKE INTEGRAL MEMBRANE PROTEIN (AFU_ORTHOLOGUE AFUA_5G11245)"/>
    <property type="match status" value="1"/>
</dbReference>
<evidence type="ECO:0000259" key="7">
    <source>
        <dbReference type="Pfam" id="PF20684"/>
    </source>
</evidence>
<organism evidence="8 9">
    <name type="scientific">Sarocladium strictum</name>
    <name type="common">Black bundle disease fungus</name>
    <name type="synonym">Acremonium strictum</name>
    <dbReference type="NCBI Taxonomy" id="5046"/>
    <lineage>
        <taxon>Eukaryota</taxon>
        <taxon>Fungi</taxon>
        <taxon>Dikarya</taxon>
        <taxon>Ascomycota</taxon>
        <taxon>Pezizomycotina</taxon>
        <taxon>Sordariomycetes</taxon>
        <taxon>Hypocreomycetidae</taxon>
        <taxon>Hypocreales</taxon>
        <taxon>Sarocladiaceae</taxon>
        <taxon>Sarocladium</taxon>
    </lineage>
</organism>
<sequence>MTAAGILYTVFFILGAWVGQYAFGEDIWYVEPEVAIKGLKVFYIDEPFYLLTLCLTKISVLCFYLRIFPARAFRWTAYAAMAFVLIPTTIFLFLQIFQCQPIHLIWDGWLSKGWEDHCLDINTLAYVAGSFSIAQDLILIVLPMPWLLKLKIGLKTKLGVILMFSLGVFVLATSCTRLSYILAFGHTQNPTWDYVDPLIWTGLEVAVSVIVACLPALRVLILHFIPSFRTTDQSSSTKGTAQSGSYGRLGFSSRSVRCRAQVTGNGTMRSNGGGTIIDGNESQIELGKHQEFDNTYEENGYRSKTPTEVKVAAAGDDAFELVNRPMPTNGILVRNELVVESEYNKRAPSSHRR</sequence>
<name>A0AA39GFX3_SARSR</name>
<evidence type="ECO:0000313" key="9">
    <source>
        <dbReference type="Proteomes" id="UP001175261"/>
    </source>
</evidence>
<protein>
    <recommendedName>
        <fullName evidence="7">Rhodopsin domain-containing protein</fullName>
    </recommendedName>
</protein>
<feature type="transmembrane region" description="Helical" evidence="6">
    <location>
        <begin position="160"/>
        <end position="185"/>
    </location>
</feature>
<evidence type="ECO:0000313" key="8">
    <source>
        <dbReference type="EMBL" id="KAK0386610.1"/>
    </source>
</evidence>
<feature type="domain" description="Rhodopsin" evidence="7">
    <location>
        <begin position="15"/>
        <end position="221"/>
    </location>
</feature>
<feature type="transmembrane region" description="Helical" evidence="6">
    <location>
        <begin position="48"/>
        <end position="68"/>
    </location>
</feature>
<evidence type="ECO:0000256" key="5">
    <source>
        <dbReference type="ARBA" id="ARBA00038359"/>
    </source>
</evidence>
<dbReference type="GO" id="GO:0016020">
    <property type="term" value="C:membrane"/>
    <property type="evidence" value="ECO:0007669"/>
    <property type="project" value="UniProtKB-SubCell"/>
</dbReference>
<gene>
    <name evidence="8" type="ORF">NLU13_6445</name>
</gene>
<evidence type="ECO:0000256" key="4">
    <source>
        <dbReference type="ARBA" id="ARBA00023136"/>
    </source>
</evidence>
<dbReference type="InterPro" id="IPR052337">
    <property type="entry name" value="SAT4-like"/>
</dbReference>
<feature type="transmembrane region" description="Helical" evidence="6">
    <location>
        <begin position="205"/>
        <end position="225"/>
    </location>
</feature>
<accession>A0AA39GFX3</accession>
<comment type="similarity">
    <text evidence="5">Belongs to the SAT4 family.</text>
</comment>
<keyword evidence="4 6" id="KW-0472">Membrane</keyword>
<dbReference type="Proteomes" id="UP001175261">
    <property type="component" value="Unassembled WGS sequence"/>
</dbReference>
<evidence type="ECO:0000256" key="3">
    <source>
        <dbReference type="ARBA" id="ARBA00022989"/>
    </source>
</evidence>
<keyword evidence="2 6" id="KW-0812">Transmembrane</keyword>
<feature type="transmembrane region" description="Helical" evidence="6">
    <location>
        <begin position="75"/>
        <end position="97"/>
    </location>
</feature>
<evidence type="ECO:0000256" key="6">
    <source>
        <dbReference type="SAM" id="Phobius"/>
    </source>
</evidence>
<dbReference type="AlphaFoldDB" id="A0AA39GFX3"/>
<evidence type="ECO:0000256" key="2">
    <source>
        <dbReference type="ARBA" id="ARBA00022692"/>
    </source>
</evidence>
<keyword evidence="9" id="KW-1185">Reference proteome</keyword>
<comment type="caution">
    <text evidence="8">The sequence shown here is derived from an EMBL/GenBank/DDBJ whole genome shotgun (WGS) entry which is preliminary data.</text>
</comment>